<dbReference type="Proteomes" id="UP000271162">
    <property type="component" value="Unassembled WGS sequence"/>
</dbReference>
<evidence type="ECO:0000256" key="2">
    <source>
        <dbReference type="SAM" id="Phobius"/>
    </source>
</evidence>
<sequence>MVKTQQTKATCPKHHTAVMKKMNISTSVQHILRRAGSRDRTVLYFVAYHHDLPIPGDVIGEDLKLLTASHISAILQYPLSRVLAQTEVTRARWSPWLTISLIISSGVLLLCVGWFILFIYFNSCGARPLYQGVSKIVYQKDDTTQCETPVLLHGESRDKPDRIVDETRKHADENPE</sequence>
<organism evidence="5">
    <name type="scientific">Nippostrongylus brasiliensis</name>
    <name type="common">Rat hookworm</name>
    <dbReference type="NCBI Taxonomy" id="27835"/>
    <lineage>
        <taxon>Eukaryota</taxon>
        <taxon>Metazoa</taxon>
        <taxon>Ecdysozoa</taxon>
        <taxon>Nematoda</taxon>
        <taxon>Chromadorea</taxon>
        <taxon>Rhabditida</taxon>
        <taxon>Rhabditina</taxon>
        <taxon>Rhabditomorpha</taxon>
        <taxon>Strongyloidea</taxon>
        <taxon>Heligmosomidae</taxon>
        <taxon>Nippostrongylus</taxon>
    </lineage>
</organism>
<dbReference type="AlphaFoldDB" id="A0A0N4XVH1"/>
<dbReference type="EMBL" id="UYSL01019832">
    <property type="protein sequence ID" value="VDL70388.1"/>
    <property type="molecule type" value="Genomic_DNA"/>
</dbReference>
<reference evidence="3 4" key="2">
    <citation type="submission" date="2018-11" db="EMBL/GenBank/DDBJ databases">
        <authorList>
            <consortium name="Pathogen Informatics"/>
        </authorList>
    </citation>
    <scope>NUCLEOTIDE SEQUENCE [LARGE SCALE GENOMIC DNA]</scope>
</reference>
<gene>
    <name evidence="3" type="ORF">NBR_LOCUS6799</name>
</gene>
<protein>
    <submittedName>
        <fullName evidence="5">SLC3A2_N domain-containing protein</fullName>
    </submittedName>
</protein>
<keyword evidence="2" id="KW-1133">Transmembrane helix</keyword>
<feature type="transmembrane region" description="Helical" evidence="2">
    <location>
        <begin position="96"/>
        <end position="121"/>
    </location>
</feature>
<keyword evidence="2" id="KW-0812">Transmembrane</keyword>
<evidence type="ECO:0000313" key="4">
    <source>
        <dbReference type="Proteomes" id="UP000271162"/>
    </source>
</evidence>
<keyword evidence="4" id="KW-1185">Reference proteome</keyword>
<evidence type="ECO:0000256" key="1">
    <source>
        <dbReference type="SAM" id="MobiDB-lite"/>
    </source>
</evidence>
<keyword evidence="2" id="KW-0472">Membrane</keyword>
<proteinExistence type="predicted"/>
<name>A0A0N4XVH1_NIPBR</name>
<accession>A0A0N4XVH1</accession>
<evidence type="ECO:0000313" key="3">
    <source>
        <dbReference type="EMBL" id="VDL70388.1"/>
    </source>
</evidence>
<feature type="region of interest" description="Disordered" evidence="1">
    <location>
        <begin position="155"/>
        <end position="176"/>
    </location>
</feature>
<evidence type="ECO:0000313" key="5">
    <source>
        <dbReference type="WBParaSite" id="NBR_0000679801-mRNA-1"/>
    </source>
</evidence>
<reference evidence="5" key="1">
    <citation type="submission" date="2017-02" db="UniProtKB">
        <authorList>
            <consortium name="WormBaseParasite"/>
        </authorList>
    </citation>
    <scope>IDENTIFICATION</scope>
</reference>
<dbReference type="WBParaSite" id="NBR_0000679801-mRNA-1">
    <property type="protein sequence ID" value="NBR_0000679801-mRNA-1"/>
    <property type="gene ID" value="NBR_0000679801"/>
</dbReference>